<dbReference type="EMBL" id="BAAAME010000002">
    <property type="protein sequence ID" value="GAA1729818.1"/>
    <property type="molecule type" value="Genomic_DNA"/>
</dbReference>
<name>A0ABN2JJU7_9ACTN</name>
<evidence type="ECO:0000259" key="1">
    <source>
        <dbReference type="Pfam" id="PF12146"/>
    </source>
</evidence>
<proteinExistence type="predicted"/>
<keyword evidence="3" id="KW-1185">Reference proteome</keyword>
<dbReference type="InterPro" id="IPR022742">
    <property type="entry name" value="Hydrolase_4"/>
</dbReference>
<reference evidence="2 3" key="1">
    <citation type="journal article" date="2019" name="Int. J. Syst. Evol. Microbiol.">
        <title>The Global Catalogue of Microorganisms (GCM) 10K type strain sequencing project: providing services to taxonomists for standard genome sequencing and annotation.</title>
        <authorList>
            <consortium name="The Broad Institute Genomics Platform"/>
            <consortium name="The Broad Institute Genome Sequencing Center for Infectious Disease"/>
            <person name="Wu L."/>
            <person name="Ma J."/>
        </authorList>
    </citation>
    <scope>NUCLEOTIDE SEQUENCE [LARGE SCALE GENOMIC DNA]</scope>
    <source>
        <strain evidence="2 3">JCM 13518</strain>
    </source>
</reference>
<dbReference type="Pfam" id="PF12146">
    <property type="entry name" value="Hydrolase_4"/>
    <property type="match status" value="1"/>
</dbReference>
<evidence type="ECO:0000313" key="3">
    <source>
        <dbReference type="Proteomes" id="UP001501057"/>
    </source>
</evidence>
<evidence type="ECO:0000313" key="2">
    <source>
        <dbReference type="EMBL" id="GAA1729818.1"/>
    </source>
</evidence>
<gene>
    <name evidence="2" type="ORF">GCM10009710_08020</name>
</gene>
<organism evidence="2 3">
    <name type="scientific">Aeromicrobium alkaliterrae</name>
    <dbReference type="NCBI Taxonomy" id="302168"/>
    <lineage>
        <taxon>Bacteria</taxon>
        <taxon>Bacillati</taxon>
        <taxon>Actinomycetota</taxon>
        <taxon>Actinomycetes</taxon>
        <taxon>Propionibacteriales</taxon>
        <taxon>Nocardioidaceae</taxon>
        <taxon>Aeromicrobium</taxon>
    </lineage>
</organism>
<protein>
    <recommendedName>
        <fullName evidence="1">Serine aminopeptidase S33 domain-containing protein</fullName>
    </recommendedName>
</protein>
<dbReference type="SUPFAM" id="SSF53474">
    <property type="entry name" value="alpha/beta-Hydrolases"/>
    <property type="match status" value="1"/>
</dbReference>
<dbReference type="Proteomes" id="UP001501057">
    <property type="component" value="Unassembled WGS sequence"/>
</dbReference>
<sequence length="271" mass="29274">MGDVQKPIVLISPAMAIGSRYYGPLVTSFGRHGWDARALARRGFEQDLPRASRRADWSYADEIADLGEAVRAARAEQADRPVIVLGHSLGGQIAAGLSLTSSDADDRPDAFVGIGTSTPFFRRYPHAGIPVLAAGAMAWPLTLAFGYLPKPAFGAPGARTLMREWGRWAVTGRPPFRADGRFDVPSLIIKLQADPYAVSAATDDFVERFCDPGLTTRWTYTAKAAGPHGTTDHVRWVRSPDVVVDRVVDWFAQASANASSGGQVQARLRSP</sequence>
<feature type="domain" description="Serine aminopeptidase S33" evidence="1">
    <location>
        <begin position="6"/>
        <end position="132"/>
    </location>
</feature>
<accession>A0ABN2JJU7</accession>
<comment type="caution">
    <text evidence="2">The sequence shown here is derived from an EMBL/GenBank/DDBJ whole genome shotgun (WGS) entry which is preliminary data.</text>
</comment>
<dbReference type="Gene3D" id="3.40.50.1820">
    <property type="entry name" value="alpha/beta hydrolase"/>
    <property type="match status" value="1"/>
</dbReference>
<dbReference type="InterPro" id="IPR029058">
    <property type="entry name" value="AB_hydrolase_fold"/>
</dbReference>